<comment type="caution">
    <text evidence="1">The sequence shown here is derived from an EMBL/GenBank/DDBJ whole genome shotgun (WGS) entry which is preliminary data.</text>
</comment>
<feature type="non-terminal residue" evidence="1">
    <location>
        <position position="1"/>
    </location>
</feature>
<sequence length="99" mass="11230">KIDLESIRKYQLYLIKERHISYSYFNQQVKTLATERAKEFGFTFRIGALDTGNSLAVITTADEVIDDFGNPFYPETSVGFCILFIVVFGKVHASGQSPR</sequence>
<dbReference type="AlphaFoldDB" id="X1HAI5"/>
<accession>X1HAI5</accession>
<proteinExistence type="predicted"/>
<evidence type="ECO:0000313" key="1">
    <source>
        <dbReference type="EMBL" id="GAH42338.1"/>
    </source>
</evidence>
<reference evidence="1" key="1">
    <citation type="journal article" date="2014" name="Front. Microbiol.">
        <title>High frequency of phylogenetically diverse reductive dehalogenase-homologous genes in deep subseafloor sedimentary metagenomes.</title>
        <authorList>
            <person name="Kawai M."/>
            <person name="Futagami T."/>
            <person name="Toyoda A."/>
            <person name="Takaki Y."/>
            <person name="Nishi S."/>
            <person name="Hori S."/>
            <person name="Arai W."/>
            <person name="Tsubouchi T."/>
            <person name="Morono Y."/>
            <person name="Uchiyama I."/>
            <person name="Ito T."/>
            <person name="Fujiyama A."/>
            <person name="Inagaki F."/>
            <person name="Takami H."/>
        </authorList>
    </citation>
    <scope>NUCLEOTIDE SEQUENCE</scope>
    <source>
        <strain evidence="1">Expedition CK06-06</strain>
    </source>
</reference>
<gene>
    <name evidence="1" type="ORF">S03H2_11476</name>
</gene>
<protein>
    <submittedName>
        <fullName evidence="1">Uncharacterized protein</fullName>
    </submittedName>
</protein>
<dbReference type="EMBL" id="BARU01005859">
    <property type="protein sequence ID" value="GAH42338.1"/>
    <property type="molecule type" value="Genomic_DNA"/>
</dbReference>
<organism evidence="1">
    <name type="scientific">marine sediment metagenome</name>
    <dbReference type="NCBI Taxonomy" id="412755"/>
    <lineage>
        <taxon>unclassified sequences</taxon>
        <taxon>metagenomes</taxon>
        <taxon>ecological metagenomes</taxon>
    </lineage>
</organism>
<name>X1HAI5_9ZZZZ</name>